<feature type="transmembrane region" description="Helical" evidence="1">
    <location>
        <begin position="21"/>
        <end position="43"/>
    </location>
</feature>
<dbReference type="AlphaFoldDB" id="A6NWS8"/>
<gene>
    <name evidence="2" type="ORF">BACCAP_02672</name>
</gene>
<comment type="caution">
    <text evidence="2">The sequence shown here is derived from an EMBL/GenBank/DDBJ whole genome shotgun (WGS) entry which is preliminary data.</text>
</comment>
<evidence type="ECO:0000256" key="1">
    <source>
        <dbReference type="SAM" id="Phobius"/>
    </source>
</evidence>
<keyword evidence="1" id="KW-0812">Transmembrane</keyword>
<accession>A6NWS8</accession>
<keyword evidence="1" id="KW-0472">Membrane</keyword>
<dbReference type="EMBL" id="AAXG02000016">
    <property type="protein sequence ID" value="EDM99615.1"/>
    <property type="molecule type" value="Genomic_DNA"/>
</dbReference>
<keyword evidence="3" id="KW-1185">Reference proteome</keyword>
<reference evidence="2 3" key="1">
    <citation type="submission" date="2007-04" db="EMBL/GenBank/DDBJ databases">
        <authorList>
            <person name="Fulton L."/>
            <person name="Clifton S."/>
            <person name="Fulton B."/>
            <person name="Xu J."/>
            <person name="Minx P."/>
            <person name="Pepin K.H."/>
            <person name="Johnson M."/>
            <person name="Thiruvilangam P."/>
            <person name="Bhonagiri V."/>
            <person name="Nash W.E."/>
            <person name="Mardis E.R."/>
            <person name="Wilson R.K."/>
        </authorList>
    </citation>
    <scope>NUCLEOTIDE SEQUENCE [LARGE SCALE GENOMIC DNA]</scope>
    <source>
        <strain evidence="2 3">ATCC 29799</strain>
    </source>
</reference>
<protein>
    <submittedName>
        <fullName evidence="2">Uncharacterized protein</fullName>
    </submittedName>
</protein>
<keyword evidence="1" id="KW-1133">Transmembrane helix</keyword>
<name>A6NWS8_9FIRM</name>
<proteinExistence type="predicted"/>
<evidence type="ECO:0000313" key="2">
    <source>
        <dbReference type="EMBL" id="EDM99615.1"/>
    </source>
</evidence>
<dbReference type="Proteomes" id="UP000003639">
    <property type="component" value="Unassembled WGS sequence"/>
</dbReference>
<reference evidence="2 3" key="2">
    <citation type="submission" date="2007-06" db="EMBL/GenBank/DDBJ databases">
        <title>Draft genome sequence of Pseudoflavonifractor capillosus ATCC 29799.</title>
        <authorList>
            <person name="Sudarsanam P."/>
            <person name="Ley R."/>
            <person name="Guruge J."/>
            <person name="Turnbaugh P.J."/>
            <person name="Mahowald M."/>
            <person name="Liep D."/>
            <person name="Gordon J."/>
        </authorList>
    </citation>
    <scope>NUCLEOTIDE SEQUENCE [LARGE SCALE GENOMIC DNA]</scope>
    <source>
        <strain evidence="2 3">ATCC 29799</strain>
    </source>
</reference>
<sequence>MRGFKSLLLRQNPKSLISKTSGFFFFPTLIFCSIFLPGASPLFDLPRCRLCLYWRHRKGGFFHGFLEKTSASPAALPGAALFLYCGYTGPFSQCVPQRAGTQPGPVQYLPQPVSQ</sequence>
<organism evidence="2 3">
    <name type="scientific">Pseudoflavonifractor capillosus ATCC 29799</name>
    <dbReference type="NCBI Taxonomy" id="411467"/>
    <lineage>
        <taxon>Bacteria</taxon>
        <taxon>Bacillati</taxon>
        <taxon>Bacillota</taxon>
        <taxon>Clostridia</taxon>
        <taxon>Eubacteriales</taxon>
        <taxon>Oscillospiraceae</taxon>
        <taxon>Pseudoflavonifractor</taxon>
    </lineage>
</organism>
<evidence type="ECO:0000313" key="3">
    <source>
        <dbReference type="Proteomes" id="UP000003639"/>
    </source>
</evidence>